<organism evidence="5">
    <name type="scientific">Phaffia rhodozyma</name>
    <name type="common">Yeast</name>
    <name type="synonym">Xanthophyllomyces dendrorhous</name>
    <dbReference type="NCBI Taxonomy" id="264483"/>
    <lineage>
        <taxon>Eukaryota</taxon>
        <taxon>Fungi</taxon>
        <taxon>Dikarya</taxon>
        <taxon>Basidiomycota</taxon>
        <taxon>Agaricomycotina</taxon>
        <taxon>Tremellomycetes</taxon>
        <taxon>Cystofilobasidiales</taxon>
        <taxon>Mrakiaceae</taxon>
        <taxon>Phaffia</taxon>
    </lineage>
</organism>
<dbReference type="AlphaFoldDB" id="A0A0F7SPD8"/>
<feature type="region of interest" description="Disordered" evidence="3">
    <location>
        <begin position="258"/>
        <end position="279"/>
    </location>
</feature>
<dbReference type="SUPFAM" id="SSF55895">
    <property type="entry name" value="Ribonuclease Rh-like"/>
    <property type="match status" value="1"/>
</dbReference>
<feature type="compositionally biased region" description="Basic and acidic residues" evidence="3">
    <location>
        <begin position="292"/>
        <end position="304"/>
    </location>
</feature>
<keyword evidence="4" id="KW-0732">Signal</keyword>
<dbReference type="GO" id="GO:0003723">
    <property type="term" value="F:RNA binding"/>
    <property type="evidence" value="ECO:0007669"/>
    <property type="project" value="InterPro"/>
</dbReference>
<accession>A0A0F7SPD8</accession>
<protein>
    <submittedName>
        <fullName evidence="5">Ribonuclease T2-like</fullName>
    </submittedName>
</protein>
<evidence type="ECO:0000256" key="3">
    <source>
        <dbReference type="SAM" id="MobiDB-lite"/>
    </source>
</evidence>
<dbReference type="InterPro" id="IPR001568">
    <property type="entry name" value="RNase_T2-like"/>
</dbReference>
<feature type="chain" id="PRO_5002521996" evidence="4">
    <location>
        <begin position="25"/>
        <end position="318"/>
    </location>
</feature>
<dbReference type="GO" id="GO:0033897">
    <property type="term" value="F:ribonuclease T2 activity"/>
    <property type="evidence" value="ECO:0007669"/>
    <property type="project" value="InterPro"/>
</dbReference>
<evidence type="ECO:0000256" key="2">
    <source>
        <dbReference type="RuleBase" id="RU004328"/>
    </source>
</evidence>
<feature type="region of interest" description="Disordered" evidence="3">
    <location>
        <begin position="292"/>
        <end position="318"/>
    </location>
</feature>
<sequence>MIPLQTLPCFILLVASSISQTALSAIVPALSSSSFLEAGAYPPIRLVQAWNPEVGENGSWLIRALEIDSPASDTCKPVSSISSEKIISLISSNSAFQSGELEKAEGEWVEREAGEGIEETWARAWAKMGSCLLGSESTNPDDVPVFFDLAHRIHQKLPTFSILDDSDISPAEDTSYELSEILSVIKTSTGYNALLTCADDLSIQSISYPISLSGSRESPDFSPREPAFHDASSGCPSSGIIYHPSLLSLLPKKNPQPTHTWDPIFRPSPRPIKNIPTPQIEPTKKLDFVFGKMERREKDKETQKADSPVWGKRDRDEL</sequence>
<evidence type="ECO:0000256" key="1">
    <source>
        <dbReference type="ARBA" id="ARBA00007469"/>
    </source>
</evidence>
<reference evidence="5" key="1">
    <citation type="submission" date="2014-08" db="EMBL/GenBank/DDBJ databases">
        <authorList>
            <person name="Sharma Rahul"/>
            <person name="Thines Marco"/>
        </authorList>
    </citation>
    <scope>NUCLEOTIDE SEQUENCE</scope>
</reference>
<dbReference type="Gene3D" id="3.90.730.10">
    <property type="entry name" value="Ribonuclease T2-like"/>
    <property type="match status" value="1"/>
</dbReference>
<dbReference type="Pfam" id="PF00445">
    <property type="entry name" value="Ribonuclease_T2"/>
    <property type="match status" value="1"/>
</dbReference>
<evidence type="ECO:0000256" key="4">
    <source>
        <dbReference type="SAM" id="SignalP"/>
    </source>
</evidence>
<comment type="similarity">
    <text evidence="1 2">Belongs to the RNase T2 family.</text>
</comment>
<proteinExistence type="inferred from homology"/>
<dbReference type="InterPro" id="IPR036430">
    <property type="entry name" value="RNase_T2-like_sf"/>
</dbReference>
<dbReference type="EMBL" id="LN483124">
    <property type="protein sequence ID" value="CED82335.1"/>
    <property type="molecule type" value="Genomic_DNA"/>
</dbReference>
<name>A0A0F7SPD8_PHARH</name>
<feature type="signal peptide" evidence="4">
    <location>
        <begin position="1"/>
        <end position="24"/>
    </location>
</feature>
<evidence type="ECO:0000313" key="5">
    <source>
        <dbReference type="EMBL" id="CED82335.1"/>
    </source>
</evidence>